<proteinExistence type="predicted"/>
<keyword evidence="2" id="KW-1185">Reference proteome</keyword>
<dbReference type="EMBL" id="CAJNIZ010047107">
    <property type="protein sequence ID" value="CAE7762520.1"/>
    <property type="molecule type" value="Genomic_DNA"/>
</dbReference>
<evidence type="ECO:0000313" key="2">
    <source>
        <dbReference type="Proteomes" id="UP000649617"/>
    </source>
</evidence>
<protein>
    <submittedName>
        <fullName evidence="1">Uncharacterized protein</fullName>
    </submittedName>
</protein>
<evidence type="ECO:0000313" key="1">
    <source>
        <dbReference type="EMBL" id="CAE7762520.1"/>
    </source>
</evidence>
<reference evidence="1" key="1">
    <citation type="submission" date="2021-02" db="EMBL/GenBank/DDBJ databases">
        <authorList>
            <person name="Dougan E. K."/>
            <person name="Rhodes N."/>
            <person name="Thang M."/>
            <person name="Chan C."/>
        </authorList>
    </citation>
    <scope>NUCLEOTIDE SEQUENCE</scope>
</reference>
<organism evidence="1 2">
    <name type="scientific">Symbiodinium pilosum</name>
    <name type="common">Dinoflagellate</name>
    <dbReference type="NCBI Taxonomy" id="2952"/>
    <lineage>
        <taxon>Eukaryota</taxon>
        <taxon>Sar</taxon>
        <taxon>Alveolata</taxon>
        <taxon>Dinophyceae</taxon>
        <taxon>Suessiales</taxon>
        <taxon>Symbiodiniaceae</taxon>
        <taxon>Symbiodinium</taxon>
    </lineage>
</organism>
<comment type="caution">
    <text evidence="1">The sequence shown here is derived from an EMBL/GenBank/DDBJ whole genome shotgun (WGS) entry which is preliminary data.</text>
</comment>
<gene>
    <name evidence="1" type="ORF">SPIL2461_LOCUS22277</name>
</gene>
<dbReference type="AlphaFoldDB" id="A0A812Y6S8"/>
<sequence length="100" mass="11126">MEQGARPVLQRLATIAGRVDSRDLTVNWQGFFRRPEQFQWSWTDGTTRWTTGGRIQLCSELPSIGTRGSNPKASLTVMRLPCLDTSPIPKAGSRDLCGAY</sequence>
<dbReference type="Proteomes" id="UP000649617">
    <property type="component" value="Unassembled WGS sequence"/>
</dbReference>
<accession>A0A812Y6S8</accession>
<name>A0A812Y6S8_SYMPI</name>